<gene>
    <name evidence="1" type="ORF">J0A67_16210</name>
</gene>
<evidence type="ECO:0008006" key="3">
    <source>
        <dbReference type="Google" id="ProtNLM"/>
    </source>
</evidence>
<dbReference type="RefSeq" id="WP_206570408.1">
    <property type="nucleotide sequence ID" value="NZ_JAFKCW010000003.1"/>
</dbReference>
<sequence length="144" mass="16684">MTTDEIKRILQNFVPYGDDDLENDNESYLYDLTEKLQKNNDAENAFDDIFRLLENYPEADFGSPGPLVHTLELFRGKYETRLLDSLSRKPTTLTVWMLNRIINSASSSEREMYTGVMRDLLNDPQLKVNIHEAIIDFLKFQGAS</sequence>
<proteinExistence type="predicted"/>
<evidence type="ECO:0000313" key="1">
    <source>
        <dbReference type="EMBL" id="MBN7802418.1"/>
    </source>
</evidence>
<accession>A0ABS3BTG8</accession>
<reference evidence="1 2" key="1">
    <citation type="submission" date="2021-03" db="EMBL/GenBank/DDBJ databases">
        <title>novel species isolated from a fishpond in China.</title>
        <authorList>
            <person name="Lu H."/>
            <person name="Cai Z."/>
        </authorList>
    </citation>
    <scope>NUCLEOTIDE SEQUENCE [LARGE SCALE GENOMIC DNA]</scope>
    <source>
        <strain evidence="1 2">JCM 31546</strain>
    </source>
</reference>
<name>A0ABS3BTG8_9BACT</name>
<dbReference type="EMBL" id="JAFKCW010000003">
    <property type="protein sequence ID" value="MBN7802418.1"/>
    <property type="molecule type" value="Genomic_DNA"/>
</dbReference>
<organism evidence="1 2">
    <name type="scientific">Algoriphagus aestuariicola</name>
    <dbReference type="NCBI Taxonomy" id="1852016"/>
    <lineage>
        <taxon>Bacteria</taxon>
        <taxon>Pseudomonadati</taxon>
        <taxon>Bacteroidota</taxon>
        <taxon>Cytophagia</taxon>
        <taxon>Cytophagales</taxon>
        <taxon>Cyclobacteriaceae</taxon>
        <taxon>Algoriphagus</taxon>
    </lineage>
</organism>
<dbReference type="Proteomes" id="UP000664698">
    <property type="component" value="Unassembled WGS sequence"/>
</dbReference>
<protein>
    <recommendedName>
        <fullName evidence="3">Immunity protein 30 domain-containing protein</fullName>
    </recommendedName>
</protein>
<keyword evidence="2" id="KW-1185">Reference proteome</keyword>
<evidence type="ECO:0000313" key="2">
    <source>
        <dbReference type="Proteomes" id="UP000664698"/>
    </source>
</evidence>
<comment type="caution">
    <text evidence="1">The sequence shown here is derived from an EMBL/GenBank/DDBJ whole genome shotgun (WGS) entry which is preliminary data.</text>
</comment>